<comment type="catalytic activity">
    <reaction evidence="8">
        <text>L-tyrosyl-[protein] + ATP = O-phospho-L-tyrosyl-[protein] + ADP + H(+)</text>
        <dbReference type="Rhea" id="RHEA:10596"/>
        <dbReference type="Rhea" id="RHEA-COMP:10136"/>
        <dbReference type="Rhea" id="RHEA-COMP:20101"/>
        <dbReference type="ChEBI" id="CHEBI:15378"/>
        <dbReference type="ChEBI" id="CHEBI:30616"/>
        <dbReference type="ChEBI" id="CHEBI:46858"/>
        <dbReference type="ChEBI" id="CHEBI:61978"/>
        <dbReference type="ChEBI" id="CHEBI:456216"/>
        <dbReference type="EC" id="2.7.10.2"/>
    </reaction>
</comment>
<dbReference type="GO" id="GO:0004713">
    <property type="term" value="F:protein tyrosine kinase activity"/>
    <property type="evidence" value="ECO:0007669"/>
    <property type="project" value="TreeGrafter"/>
</dbReference>
<evidence type="ECO:0000256" key="7">
    <source>
        <dbReference type="ARBA" id="ARBA00023137"/>
    </source>
</evidence>
<evidence type="ECO:0000256" key="9">
    <source>
        <dbReference type="SAM" id="MobiDB-lite"/>
    </source>
</evidence>
<dbReference type="PANTHER" id="PTHR32309">
    <property type="entry name" value="TYROSINE-PROTEIN KINASE"/>
    <property type="match status" value="1"/>
</dbReference>
<dbReference type="InterPro" id="IPR005702">
    <property type="entry name" value="Wzc-like_C"/>
</dbReference>
<dbReference type="EMBL" id="CP018154">
    <property type="protein sequence ID" value="APG62452.1"/>
    <property type="molecule type" value="Genomic_DNA"/>
</dbReference>
<dbReference type="PANTHER" id="PTHR32309:SF13">
    <property type="entry name" value="FERRIC ENTEROBACTIN TRANSPORT PROTEIN FEPE"/>
    <property type="match status" value="1"/>
</dbReference>
<dbReference type="Pfam" id="PF13614">
    <property type="entry name" value="AAA_31"/>
    <property type="match status" value="1"/>
</dbReference>
<keyword evidence="6" id="KW-0067">ATP-binding</keyword>
<keyword evidence="12" id="KW-1185">Reference proteome</keyword>
<dbReference type="AlphaFoldDB" id="A0A1L3JBE7"/>
<dbReference type="Gene3D" id="3.40.50.300">
    <property type="entry name" value="P-loop containing nucleotide triphosphate hydrolases"/>
    <property type="match status" value="1"/>
</dbReference>
<evidence type="ECO:0000256" key="2">
    <source>
        <dbReference type="ARBA" id="ARBA00011903"/>
    </source>
</evidence>
<evidence type="ECO:0000259" key="10">
    <source>
        <dbReference type="Pfam" id="PF13614"/>
    </source>
</evidence>
<dbReference type="Proteomes" id="UP000242561">
    <property type="component" value="Chromosome"/>
</dbReference>
<keyword evidence="5" id="KW-0418">Kinase</keyword>
<gene>
    <name evidence="11" type="ORF">LPB140_06225</name>
</gene>
<feature type="domain" description="AAA" evidence="10">
    <location>
        <begin position="186"/>
        <end position="307"/>
    </location>
</feature>
<proteinExistence type="inferred from homology"/>
<dbReference type="CDD" id="cd05387">
    <property type="entry name" value="BY-kinase"/>
    <property type="match status" value="1"/>
</dbReference>
<keyword evidence="3" id="KW-0808">Transferase</keyword>
<evidence type="ECO:0000313" key="11">
    <source>
        <dbReference type="EMBL" id="APG62452.1"/>
    </source>
</evidence>
<evidence type="ECO:0000256" key="1">
    <source>
        <dbReference type="ARBA" id="ARBA00007316"/>
    </source>
</evidence>
<dbReference type="STRING" id="1913578.LPB140_06225"/>
<dbReference type="EC" id="2.7.10.2" evidence="2"/>
<sequence>MNKETNIKAKNNAGSSLLERAGQLYGFDKQFQKMDSPHKDAQHKDVMQKDVSQKDVSHKSVAEIEAKQATPLIAPKIAPAITPASTPASTPEIEPEKITQSAAIEPVKSAVVEQRTASSGKETLRIDRAFLAEHNYIVPGGEVTSVAEEFRIAKRQLLMAARGSKGAPPIENGTRILVCSAHPNEGKTYSSINLALSIASEKDNNVLLVDADFAKPSIMRELGLDETQKRKGLMDALSDPTENVENLILDTDIDGLSILPSGIRTNQDTEYLAAASTARLIDQLSRTDLGRIIIFDSPPALAASPASVLAYHVGQTLVVVHADVTTESALRDAIGLLDGCDNIQLLLNRAKFSPTGRSFGSYYGYGA</sequence>
<dbReference type="OrthoDB" id="9775724at2"/>
<dbReference type="SUPFAM" id="SSF52540">
    <property type="entry name" value="P-loop containing nucleoside triphosphate hydrolases"/>
    <property type="match status" value="1"/>
</dbReference>
<accession>A0A1L3JBE7</accession>
<name>A0A1L3JBE7_9SPHN</name>
<reference evidence="11 12" key="1">
    <citation type="submission" date="2016-11" db="EMBL/GenBank/DDBJ databases">
        <title>Sphingorhabdus sp. LPB0140, isolated from marine environment.</title>
        <authorList>
            <person name="Kim E."/>
            <person name="Yi H."/>
        </authorList>
    </citation>
    <scope>NUCLEOTIDE SEQUENCE [LARGE SCALE GENOMIC DNA]</scope>
    <source>
        <strain evidence="11 12">LPB0140</strain>
    </source>
</reference>
<evidence type="ECO:0000313" key="12">
    <source>
        <dbReference type="Proteomes" id="UP000242561"/>
    </source>
</evidence>
<dbReference type="InterPro" id="IPR027417">
    <property type="entry name" value="P-loop_NTPase"/>
</dbReference>
<evidence type="ECO:0000256" key="3">
    <source>
        <dbReference type="ARBA" id="ARBA00022679"/>
    </source>
</evidence>
<dbReference type="InterPro" id="IPR050445">
    <property type="entry name" value="Bact_polysacc_biosynth/exp"/>
</dbReference>
<protein>
    <recommendedName>
        <fullName evidence="2">non-specific protein-tyrosine kinase</fullName>
        <ecNumber evidence="2">2.7.10.2</ecNumber>
    </recommendedName>
</protein>
<keyword evidence="7" id="KW-0829">Tyrosine-protein kinase</keyword>
<evidence type="ECO:0000256" key="6">
    <source>
        <dbReference type="ARBA" id="ARBA00022840"/>
    </source>
</evidence>
<dbReference type="GO" id="GO:0005886">
    <property type="term" value="C:plasma membrane"/>
    <property type="evidence" value="ECO:0007669"/>
    <property type="project" value="TreeGrafter"/>
</dbReference>
<evidence type="ECO:0000256" key="8">
    <source>
        <dbReference type="ARBA" id="ARBA00051245"/>
    </source>
</evidence>
<keyword evidence="4" id="KW-0547">Nucleotide-binding</keyword>
<dbReference type="KEGG" id="sphl:LPB140_06225"/>
<dbReference type="RefSeq" id="WP_072559106.1">
    <property type="nucleotide sequence ID" value="NZ_CP018154.1"/>
</dbReference>
<comment type="similarity">
    <text evidence="1">Belongs to the CpsD/CapB family.</text>
</comment>
<organism evidence="11 12">
    <name type="scientific">Sphingorhabdus lutea</name>
    <dbReference type="NCBI Taxonomy" id="1913578"/>
    <lineage>
        <taxon>Bacteria</taxon>
        <taxon>Pseudomonadati</taxon>
        <taxon>Pseudomonadota</taxon>
        <taxon>Alphaproteobacteria</taxon>
        <taxon>Sphingomonadales</taxon>
        <taxon>Sphingomonadaceae</taxon>
        <taxon>Sphingorhabdus</taxon>
    </lineage>
</organism>
<evidence type="ECO:0000256" key="5">
    <source>
        <dbReference type="ARBA" id="ARBA00022777"/>
    </source>
</evidence>
<dbReference type="InterPro" id="IPR025669">
    <property type="entry name" value="AAA_dom"/>
</dbReference>
<evidence type="ECO:0000256" key="4">
    <source>
        <dbReference type="ARBA" id="ARBA00022741"/>
    </source>
</evidence>
<feature type="region of interest" description="Disordered" evidence="9">
    <location>
        <begin position="34"/>
        <end position="55"/>
    </location>
</feature>